<evidence type="ECO:0000259" key="2">
    <source>
        <dbReference type="Pfam" id="PF00975"/>
    </source>
</evidence>
<dbReference type="AlphaFoldDB" id="A0A0H3D830"/>
<feature type="domain" description="Thioesterase" evidence="2">
    <location>
        <begin position="18"/>
        <end position="213"/>
    </location>
</feature>
<dbReference type="OrthoDB" id="4169718at2"/>
<evidence type="ECO:0000313" key="3">
    <source>
        <dbReference type="EMBL" id="ADJ47155.1"/>
    </source>
</evidence>
<protein>
    <submittedName>
        <fullName evidence="3">Thioesterase involved in non-ribosomal peptide synthesis</fullName>
    </submittedName>
</protein>
<dbReference type="SUPFAM" id="SSF53474">
    <property type="entry name" value="alpha/beta-Hydrolases"/>
    <property type="match status" value="1"/>
</dbReference>
<organism evidence="3 4">
    <name type="scientific">Amycolatopsis mediterranei (strain U-32)</name>
    <dbReference type="NCBI Taxonomy" id="749927"/>
    <lineage>
        <taxon>Bacteria</taxon>
        <taxon>Bacillati</taxon>
        <taxon>Actinomycetota</taxon>
        <taxon>Actinomycetes</taxon>
        <taxon>Pseudonocardiales</taxon>
        <taxon>Pseudonocardiaceae</taxon>
        <taxon>Amycolatopsis</taxon>
    </lineage>
</organism>
<dbReference type="PANTHER" id="PTHR11487">
    <property type="entry name" value="THIOESTERASE"/>
    <property type="match status" value="1"/>
</dbReference>
<proteinExistence type="inferred from homology"/>
<accession>A0A0H3D830</accession>
<dbReference type="KEGG" id="amd:AMED_5395"/>
<dbReference type="HOGENOM" id="CLU_070456_1_2_11"/>
<dbReference type="InterPro" id="IPR012223">
    <property type="entry name" value="TEII"/>
</dbReference>
<dbReference type="InterPro" id="IPR001031">
    <property type="entry name" value="Thioesterase"/>
</dbReference>
<dbReference type="RefSeq" id="WP_013227215.1">
    <property type="nucleotide sequence ID" value="NC_014318.1"/>
</dbReference>
<dbReference type="PANTHER" id="PTHR11487:SF0">
    <property type="entry name" value="S-ACYL FATTY ACID SYNTHASE THIOESTERASE, MEDIUM CHAIN"/>
    <property type="match status" value="1"/>
</dbReference>
<dbReference type="eggNOG" id="COG3208">
    <property type="taxonomic scope" value="Bacteria"/>
</dbReference>
<dbReference type="PATRIC" id="fig|749927.5.peg.5593"/>
<dbReference type="Proteomes" id="UP000000328">
    <property type="component" value="Chromosome"/>
</dbReference>
<dbReference type="Pfam" id="PF00975">
    <property type="entry name" value="Thioesterase"/>
    <property type="match status" value="1"/>
</dbReference>
<evidence type="ECO:0000313" key="4">
    <source>
        <dbReference type="Proteomes" id="UP000000328"/>
    </source>
</evidence>
<reference evidence="3 4" key="1">
    <citation type="journal article" date="2010" name="Cell Res.">
        <title>Complete genome sequence of the rifamycin SV-producing Amycolatopsis mediterranei U32 revealed its genetic characteristics in phylogeny and metabolism.</title>
        <authorList>
            <person name="Zhao W."/>
            <person name="Zhong Y."/>
            <person name="Yuan H."/>
            <person name="Wang J."/>
            <person name="Zheng H."/>
            <person name="Wang Y."/>
            <person name="Cen X."/>
            <person name="Xu F."/>
            <person name="Bai J."/>
            <person name="Han X."/>
            <person name="Lu G."/>
            <person name="Zhu Y."/>
            <person name="Shao Z."/>
            <person name="Yan H."/>
            <person name="Li C."/>
            <person name="Peng N."/>
            <person name="Zhang Z."/>
            <person name="Zhang Y."/>
            <person name="Lin W."/>
            <person name="Fan Y."/>
            <person name="Qin Z."/>
            <person name="Hu Y."/>
            <person name="Zhu B."/>
            <person name="Wang S."/>
            <person name="Ding X."/>
            <person name="Zhao G.P."/>
        </authorList>
    </citation>
    <scope>NUCLEOTIDE SEQUENCE [LARGE SCALE GENOMIC DNA]</scope>
    <source>
        <strain evidence="4">U-32</strain>
    </source>
</reference>
<dbReference type="Gene3D" id="3.40.50.1820">
    <property type="entry name" value="alpha/beta hydrolase"/>
    <property type="match status" value="1"/>
</dbReference>
<comment type="similarity">
    <text evidence="1">Belongs to the thioesterase family.</text>
</comment>
<dbReference type="GeneID" id="92873103"/>
<dbReference type="EMBL" id="CP002000">
    <property type="protein sequence ID" value="ADJ47155.1"/>
    <property type="molecule type" value="Genomic_DNA"/>
</dbReference>
<name>A0A0H3D830_AMYMU</name>
<dbReference type="GO" id="GO:0008610">
    <property type="term" value="P:lipid biosynthetic process"/>
    <property type="evidence" value="ECO:0007669"/>
    <property type="project" value="TreeGrafter"/>
</dbReference>
<gene>
    <name evidence="3" type="ordered locus">AMED_5395</name>
</gene>
<sequence length="243" mass="26212">MPGTSIARWTRPAQPRARLVCLPWAGGGAGPFREWRHLVPPDTELLAVRWPGRESRLDDPPPADLAAAVSGLADDLHALPDLPTVLFGHCSGGLLAFELVRELRRRGGELPGRLVVASCEAPGRLTGPRPIGDLRTELAGNGVTDPRILGDPDLLAVLAPPVLADLALSRSYAYESEPPLPVPVTVVATEEDLAATPARWTDWQRETTRPLRLAGVRARQLFPNGAWSELAGLVSEELPCPRR</sequence>
<evidence type="ECO:0000256" key="1">
    <source>
        <dbReference type="ARBA" id="ARBA00007169"/>
    </source>
</evidence>
<dbReference type="InterPro" id="IPR029058">
    <property type="entry name" value="AB_hydrolase_fold"/>
</dbReference>